<sequence length="105" mass="11652">MAIPAVLSEIHKPWNPKLVANINGSVDFKVAKLQGSFIYHSHPYTDELFYILAGKMHMKLRLDSDADREEIVELAEGDVFVVPLGVTALSSRTGGDRTVDVEDVR</sequence>
<dbReference type="Proteomes" id="UP000799429">
    <property type="component" value="Unassembled WGS sequence"/>
</dbReference>
<dbReference type="SUPFAM" id="SSF51182">
    <property type="entry name" value="RmlC-like cupins"/>
    <property type="match status" value="1"/>
</dbReference>
<dbReference type="InterPro" id="IPR006045">
    <property type="entry name" value="Cupin_1"/>
</dbReference>
<dbReference type="InterPro" id="IPR011051">
    <property type="entry name" value="RmlC_Cupin_sf"/>
</dbReference>
<evidence type="ECO:0000313" key="2">
    <source>
        <dbReference type="EMBL" id="KAF2839606.1"/>
    </source>
</evidence>
<keyword evidence="3" id="KW-1185">Reference proteome</keyword>
<proteinExistence type="predicted"/>
<name>A0A9P4VND2_9PEZI</name>
<reference evidence="2" key="1">
    <citation type="journal article" date="2020" name="Stud. Mycol.">
        <title>101 Dothideomycetes genomes: a test case for predicting lifestyles and emergence of pathogens.</title>
        <authorList>
            <person name="Haridas S."/>
            <person name="Albert R."/>
            <person name="Binder M."/>
            <person name="Bloem J."/>
            <person name="Labutti K."/>
            <person name="Salamov A."/>
            <person name="Andreopoulos B."/>
            <person name="Baker S."/>
            <person name="Barry K."/>
            <person name="Bills G."/>
            <person name="Bluhm B."/>
            <person name="Cannon C."/>
            <person name="Castanera R."/>
            <person name="Culley D."/>
            <person name="Daum C."/>
            <person name="Ezra D."/>
            <person name="Gonzalez J."/>
            <person name="Henrissat B."/>
            <person name="Kuo A."/>
            <person name="Liang C."/>
            <person name="Lipzen A."/>
            <person name="Lutzoni F."/>
            <person name="Magnuson J."/>
            <person name="Mondo S."/>
            <person name="Nolan M."/>
            <person name="Ohm R."/>
            <person name="Pangilinan J."/>
            <person name="Park H.-J."/>
            <person name="Ramirez L."/>
            <person name="Alfaro M."/>
            <person name="Sun H."/>
            <person name="Tritt A."/>
            <person name="Yoshinaga Y."/>
            <person name="Zwiers L.-H."/>
            <person name="Turgeon B."/>
            <person name="Goodwin S."/>
            <person name="Spatafora J."/>
            <person name="Crous P."/>
            <person name="Grigoriev I."/>
        </authorList>
    </citation>
    <scope>NUCLEOTIDE SEQUENCE</scope>
    <source>
        <strain evidence="2">CBS 101060</strain>
    </source>
</reference>
<dbReference type="AlphaFoldDB" id="A0A9P4VND2"/>
<dbReference type="EMBL" id="MU006094">
    <property type="protein sequence ID" value="KAF2839606.1"/>
    <property type="molecule type" value="Genomic_DNA"/>
</dbReference>
<comment type="caution">
    <text evidence="2">The sequence shown here is derived from an EMBL/GenBank/DDBJ whole genome shotgun (WGS) entry which is preliminary data.</text>
</comment>
<organism evidence="2 3">
    <name type="scientific">Patellaria atrata CBS 101060</name>
    <dbReference type="NCBI Taxonomy" id="1346257"/>
    <lineage>
        <taxon>Eukaryota</taxon>
        <taxon>Fungi</taxon>
        <taxon>Dikarya</taxon>
        <taxon>Ascomycota</taxon>
        <taxon>Pezizomycotina</taxon>
        <taxon>Dothideomycetes</taxon>
        <taxon>Dothideomycetes incertae sedis</taxon>
        <taxon>Patellariales</taxon>
        <taxon>Patellariaceae</taxon>
        <taxon>Patellaria</taxon>
    </lineage>
</organism>
<accession>A0A9P4VND2</accession>
<protein>
    <recommendedName>
        <fullName evidence="1">Cupin type-1 domain-containing protein</fullName>
    </recommendedName>
</protein>
<feature type="domain" description="Cupin type-1" evidence="1">
    <location>
        <begin position="32"/>
        <end position="86"/>
    </location>
</feature>
<gene>
    <name evidence="2" type="ORF">M501DRAFT_1015698</name>
</gene>
<dbReference type="Pfam" id="PF00190">
    <property type="entry name" value="Cupin_1"/>
    <property type="match status" value="1"/>
</dbReference>
<dbReference type="Gene3D" id="2.60.120.10">
    <property type="entry name" value="Jelly Rolls"/>
    <property type="match status" value="1"/>
</dbReference>
<evidence type="ECO:0000259" key="1">
    <source>
        <dbReference type="Pfam" id="PF00190"/>
    </source>
</evidence>
<evidence type="ECO:0000313" key="3">
    <source>
        <dbReference type="Proteomes" id="UP000799429"/>
    </source>
</evidence>
<dbReference type="OrthoDB" id="204928at2759"/>
<dbReference type="InterPro" id="IPR014710">
    <property type="entry name" value="RmlC-like_jellyroll"/>
</dbReference>